<feature type="non-terminal residue" evidence="15">
    <location>
        <position position="1"/>
    </location>
</feature>
<keyword evidence="5" id="KW-0274">FAD</keyword>
<dbReference type="AlphaFoldDB" id="A0A7L4DQQ9"/>
<dbReference type="EC" id="1.5.3.7" evidence="10"/>
<evidence type="ECO:0000256" key="6">
    <source>
        <dbReference type="ARBA" id="ARBA00023002"/>
    </source>
</evidence>
<evidence type="ECO:0000256" key="4">
    <source>
        <dbReference type="ARBA" id="ARBA00022630"/>
    </source>
</evidence>
<evidence type="ECO:0000256" key="7">
    <source>
        <dbReference type="ARBA" id="ARBA00051859"/>
    </source>
</evidence>
<name>A0A7L4DQQ9_9AVES</name>
<protein>
    <recommendedName>
        <fullName evidence="11">Peroxisomal sarcosine oxidase</fullName>
        <ecNumber evidence="3">1.5.3.1</ecNumber>
        <ecNumber evidence="10">1.5.3.7</ecNumber>
    </recommendedName>
    <alternativeName>
        <fullName evidence="12">L-pipecolate oxidase</fullName>
    </alternativeName>
    <alternativeName>
        <fullName evidence="13">L-pipecolic acid oxidase</fullName>
    </alternativeName>
</protein>
<comment type="catalytic activity">
    <reaction evidence="7">
        <text>L-pipecolate + O2 = L-1-piperideine-6-carboxylate + H2O2 + H(+)</text>
        <dbReference type="Rhea" id="RHEA:11992"/>
        <dbReference type="ChEBI" id="CHEBI:15378"/>
        <dbReference type="ChEBI" id="CHEBI:15379"/>
        <dbReference type="ChEBI" id="CHEBI:16240"/>
        <dbReference type="ChEBI" id="CHEBI:58769"/>
        <dbReference type="ChEBI" id="CHEBI:61185"/>
        <dbReference type="EC" id="1.5.3.7"/>
    </reaction>
</comment>
<comment type="similarity">
    <text evidence="2">Belongs to the MSOX/MTOX family.</text>
</comment>
<dbReference type="PANTHER" id="PTHR10961">
    <property type="entry name" value="PEROXISOMAL SARCOSINE OXIDASE"/>
    <property type="match status" value="1"/>
</dbReference>
<comment type="catalytic activity">
    <reaction evidence="8">
        <text>sarcosine + O2 + H2O = formaldehyde + glycine + H2O2</text>
        <dbReference type="Rhea" id="RHEA:13313"/>
        <dbReference type="ChEBI" id="CHEBI:15377"/>
        <dbReference type="ChEBI" id="CHEBI:15379"/>
        <dbReference type="ChEBI" id="CHEBI:16240"/>
        <dbReference type="ChEBI" id="CHEBI:16842"/>
        <dbReference type="ChEBI" id="CHEBI:57305"/>
        <dbReference type="ChEBI" id="CHEBI:57433"/>
        <dbReference type="EC" id="1.5.3.1"/>
    </reaction>
</comment>
<feature type="non-terminal residue" evidence="15">
    <location>
        <position position="392"/>
    </location>
</feature>
<evidence type="ECO:0000256" key="10">
    <source>
        <dbReference type="ARBA" id="ARBA00066548"/>
    </source>
</evidence>
<dbReference type="GO" id="GO:0050660">
    <property type="term" value="F:flavin adenine dinucleotide binding"/>
    <property type="evidence" value="ECO:0007669"/>
    <property type="project" value="InterPro"/>
</dbReference>
<keyword evidence="16" id="KW-1185">Reference proteome</keyword>
<dbReference type="SUPFAM" id="SSF51905">
    <property type="entry name" value="FAD/NAD(P)-binding domain"/>
    <property type="match status" value="1"/>
</dbReference>
<evidence type="ECO:0000256" key="12">
    <source>
        <dbReference type="ARBA" id="ARBA00082030"/>
    </source>
</evidence>
<organism evidence="15 16">
    <name type="scientific">Eurystomus gularis</name>
    <dbReference type="NCBI Taxonomy" id="325343"/>
    <lineage>
        <taxon>Eukaryota</taxon>
        <taxon>Metazoa</taxon>
        <taxon>Chordata</taxon>
        <taxon>Craniata</taxon>
        <taxon>Vertebrata</taxon>
        <taxon>Euteleostomi</taxon>
        <taxon>Archelosauria</taxon>
        <taxon>Archosauria</taxon>
        <taxon>Dinosauria</taxon>
        <taxon>Saurischia</taxon>
        <taxon>Theropoda</taxon>
        <taxon>Coelurosauria</taxon>
        <taxon>Aves</taxon>
        <taxon>Neognathae</taxon>
        <taxon>Neoaves</taxon>
        <taxon>Telluraves</taxon>
        <taxon>Coraciimorphae</taxon>
        <taxon>Coraciiformes</taxon>
        <taxon>Coraciidae</taxon>
        <taxon>Eurystomus</taxon>
    </lineage>
</organism>
<evidence type="ECO:0000256" key="13">
    <source>
        <dbReference type="ARBA" id="ARBA00082118"/>
    </source>
</evidence>
<dbReference type="InterPro" id="IPR006076">
    <property type="entry name" value="FAD-dep_OxRdtase"/>
</dbReference>
<dbReference type="OrthoDB" id="424974at2759"/>
<keyword evidence="6" id="KW-0560">Oxidoreductase</keyword>
<feature type="domain" description="FAD dependent oxidoreductase" evidence="14">
    <location>
        <begin position="13"/>
        <end position="366"/>
    </location>
</feature>
<proteinExistence type="inferred from homology"/>
<evidence type="ECO:0000256" key="2">
    <source>
        <dbReference type="ARBA" id="ARBA00010989"/>
    </source>
</evidence>
<evidence type="ECO:0000256" key="1">
    <source>
        <dbReference type="ARBA" id="ARBA00001974"/>
    </source>
</evidence>
<dbReference type="Pfam" id="PF01266">
    <property type="entry name" value="DAO"/>
    <property type="match status" value="1"/>
</dbReference>
<dbReference type="EMBL" id="VZZY01022449">
    <property type="protein sequence ID" value="NXW64820.1"/>
    <property type="molecule type" value="Genomic_DNA"/>
</dbReference>
<evidence type="ECO:0000256" key="11">
    <source>
        <dbReference type="ARBA" id="ARBA00070200"/>
    </source>
</evidence>
<evidence type="ECO:0000313" key="16">
    <source>
        <dbReference type="Proteomes" id="UP000541249"/>
    </source>
</evidence>
<evidence type="ECO:0000256" key="3">
    <source>
        <dbReference type="ARBA" id="ARBA00012769"/>
    </source>
</evidence>
<dbReference type="InterPro" id="IPR045170">
    <property type="entry name" value="MTOX"/>
</dbReference>
<dbReference type="Proteomes" id="UP000541249">
    <property type="component" value="Unassembled WGS sequence"/>
</dbReference>
<dbReference type="GO" id="GO:0050031">
    <property type="term" value="F:L-pipecolate oxidase activity"/>
    <property type="evidence" value="ECO:0007669"/>
    <property type="project" value="UniProtKB-EC"/>
</dbReference>
<reference evidence="15 16" key="1">
    <citation type="submission" date="2019-09" db="EMBL/GenBank/DDBJ databases">
        <title>Bird 10,000 Genomes (B10K) Project - Family phase.</title>
        <authorList>
            <person name="Zhang G."/>
        </authorList>
    </citation>
    <scope>NUCLEOTIDE SEQUENCE [LARGE SCALE GENOMIC DNA]</scope>
    <source>
        <strain evidence="15">B10K-DU-002-51</strain>
        <tissue evidence="15">Muscle</tissue>
    </source>
</reference>
<dbReference type="GO" id="GO:0033514">
    <property type="term" value="P:L-lysine catabolic process to acetyl-CoA via L-pipecolate"/>
    <property type="evidence" value="ECO:0007669"/>
    <property type="project" value="TreeGrafter"/>
</dbReference>
<keyword evidence="4" id="KW-0285">Flavoprotein</keyword>
<dbReference type="GO" id="GO:0008115">
    <property type="term" value="F:sarcosine oxidase activity"/>
    <property type="evidence" value="ECO:0007669"/>
    <property type="project" value="UniProtKB-EC"/>
</dbReference>
<evidence type="ECO:0000256" key="8">
    <source>
        <dbReference type="ARBA" id="ARBA00052742"/>
    </source>
</evidence>
<comment type="cofactor">
    <cofactor evidence="1">
        <name>FAD</name>
        <dbReference type="ChEBI" id="CHEBI:57692"/>
    </cofactor>
</comment>
<dbReference type="Gene3D" id="3.50.50.60">
    <property type="entry name" value="FAD/NAD(P)-binding domain"/>
    <property type="match status" value="1"/>
</dbReference>
<gene>
    <name evidence="15" type="primary">Pipox</name>
    <name evidence="15" type="ORF">EURGUL_R07247</name>
</gene>
<dbReference type="PANTHER" id="PTHR10961:SF46">
    <property type="entry name" value="PEROXISOMAL SARCOSINE OXIDASE"/>
    <property type="match status" value="1"/>
</dbReference>
<dbReference type="Gene3D" id="3.30.9.10">
    <property type="entry name" value="D-Amino Acid Oxidase, subunit A, domain 2"/>
    <property type="match status" value="1"/>
</dbReference>
<dbReference type="EC" id="1.5.3.1" evidence="3"/>
<dbReference type="GO" id="GO:0005777">
    <property type="term" value="C:peroxisome"/>
    <property type="evidence" value="ECO:0007669"/>
    <property type="project" value="TreeGrafter"/>
</dbReference>
<evidence type="ECO:0000256" key="9">
    <source>
        <dbReference type="ARBA" id="ARBA00055924"/>
    </source>
</evidence>
<sequence length="392" mass="42531">MAATSQPHQATYDAIVIGAGIQGSFAAYHLAQRHKDTLLLEQFILPHSRGSSHGQSRIIRSAYVQAFYARMMPDSFRLWQQLEAEAGTSLYRQTGLVLLGPVGNPELEGCRRSLGTNKVLDATTLAQRFPGLQLHPGEVAVWDSSGGVLFADRALRAVQDVFRRHGGTLRDGEKVLRIEPGAMVTITTTAGVYRAPRLVITAGPWTGALVAPLGLHLPLQPLRIDVCYWREKKPESPSMGRASPCFITLGLSQAPYSIYGLPAFEYPGLVKVCYHHGSPTDPEERDQASLGAPRPSVAILSSFISSYLPGLEPQPAVVETCLYTNTPDEDFILDQHPKFSNIIIGAGFSGHGFKLAPVVGKLLCELSLGEEPSHSIVPFAITRFPGVLRAAM</sequence>
<dbReference type="InterPro" id="IPR036188">
    <property type="entry name" value="FAD/NAD-bd_sf"/>
</dbReference>
<evidence type="ECO:0000256" key="5">
    <source>
        <dbReference type="ARBA" id="ARBA00022827"/>
    </source>
</evidence>
<comment type="function">
    <text evidence="9">Metabolizes sarcosine, L-pipecolic acid and L-proline.</text>
</comment>
<dbReference type="FunFam" id="3.50.50.60:FF:000189">
    <property type="entry name" value="Monomeric sarcosine oxidase"/>
    <property type="match status" value="1"/>
</dbReference>
<dbReference type="SUPFAM" id="SSF54373">
    <property type="entry name" value="FAD-linked reductases, C-terminal domain"/>
    <property type="match status" value="1"/>
</dbReference>
<evidence type="ECO:0000313" key="15">
    <source>
        <dbReference type="EMBL" id="NXW64820.1"/>
    </source>
</evidence>
<evidence type="ECO:0000259" key="14">
    <source>
        <dbReference type="Pfam" id="PF01266"/>
    </source>
</evidence>
<dbReference type="NCBIfam" id="NF008425">
    <property type="entry name" value="PRK11259.1"/>
    <property type="match status" value="1"/>
</dbReference>
<accession>A0A7L4DQQ9</accession>
<comment type="caution">
    <text evidence="15">The sequence shown here is derived from an EMBL/GenBank/DDBJ whole genome shotgun (WGS) entry which is preliminary data.</text>
</comment>